<comment type="caution">
    <text evidence="2">The sequence shown here is derived from an EMBL/GenBank/DDBJ whole genome shotgun (WGS) entry which is preliminary data.</text>
</comment>
<protein>
    <submittedName>
        <fullName evidence="2">Uncharacterized protein</fullName>
    </submittedName>
</protein>
<dbReference type="STRING" id="2094558.A0A314Y5A1"/>
<dbReference type="InterPro" id="IPR052609">
    <property type="entry name" value="Ribosome_Biogenesis_Reg"/>
</dbReference>
<sequence>MMEHLSLVPEDQQPMSTSDDTTCNKMISHESDEWDFSVCDLNKKSLPTAIWWILCQNIDTWCTHASKKNLKKFLSLLIHTSLSRVRSSFGVVREYNNHAADRLKKVTLHQISSQCFIDSILYEQRFFCRYFASTFCRALEKSTLPLISDFSSGNFDFKSSPDWPSHFNSRAFSLYVTSILNLERLVVGGLLDYQNALYSHHYHELFRLFVSCRKALKYIILACEEKTADSQTSHTLLFFEDSFPILWLYKSVYAVVGLEESLPKDNFRPSNHAVHFSKVAELNAGLVHEHSSLGESDTCLDSSDYIEAWKIVTIIAKSLKEQMQSSLVNLKDALCNGKVGIGVDEFCSLLLPMLVCDSSQQSRTLCDAQNLQKSDLNVDLLGVLEGTDVETDIARVELHDESGAAMTASSDIHDYSGSGSVHRRRLHLEGANCVASALNDVDSFILQSLNRPLLRRLLNGDYPDATFLLRQLLIASSAILRLSLHMNSPPLSSSLMVF</sequence>
<reference evidence="2 3" key="1">
    <citation type="submission" date="2018-02" db="EMBL/GenBank/DDBJ databases">
        <title>Draft genome of wild Prunus yedoensis var. nudiflora.</title>
        <authorList>
            <person name="Baek S."/>
            <person name="Kim J.-H."/>
            <person name="Choi K."/>
            <person name="Kim G.-B."/>
            <person name="Cho A."/>
            <person name="Jang H."/>
            <person name="Shin C.-H."/>
            <person name="Yu H.-J."/>
            <person name="Mun J.-H."/>
        </authorList>
    </citation>
    <scope>NUCLEOTIDE SEQUENCE [LARGE SCALE GENOMIC DNA]</scope>
    <source>
        <strain evidence="3">cv. Jeju island</strain>
        <tissue evidence="2">Leaf</tissue>
    </source>
</reference>
<gene>
    <name evidence="2" type="ORF">Pyn_25253</name>
</gene>
<dbReference type="PANTHER" id="PTHR15682">
    <property type="entry name" value="UNHEALTHY RIBOSOME BIOGENESIS PROTEIN 2 HOMOLOG"/>
    <property type="match status" value="1"/>
</dbReference>
<accession>A0A314Y5A1</accession>
<evidence type="ECO:0000313" key="3">
    <source>
        <dbReference type="Proteomes" id="UP000250321"/>
    </source>
</evidence>
<dbReference type="OrthoDB" id="10524727at2759"/>
<organism evidence="2 3">
    <name type="scientific">Prunus yedoensis var. nudiflora</name>
    <dbReference type="NCBI Taxonomy" id="2094558"/>
    <lineage>
        <taxon>Eukaryota</taxon>
        <taxon>Viridiplantae</taxon>
        <taxon>Streptophyta</taxon>
        <taxon>Embryophyta</taxon>
        <taxon>Tracheophyta</taxon>
        <taxon>Spermatophyta</taxon>
        <taxon>Magnoliopsida</taxon>
        <taxon>eudicotyledons</taxon>
        <taxon>Gunneridae</taxon>
        <taxon>Pentapetalae</taxon>
        <taxon>rosids</taxon>
        <taxon>fabids</taxon>
        <taxon>Rosales</taxon>
        <taxon>Rosaceae</taxon>
        <taxon>Amygdaloideae</taxon>
        <taxon>Amygdaleae</taxon>
        <taxon>Prunus</taxon>
    </lineage>
</organism>
<proteinExistence type="predicted"/>
<dbReference type="AlphaFoldDB" id="A0A314Y5A1"/>
<name>A0A314Y5A1_PRUYE</name>
<dbReference type="Proteomes" id="UP000250321">
    <property type="component" value="Unassembled WGS sequence"/>
</dbReference>
<evidence type="ECO:0000256" key="1">
    <source>
        <dbReference type="SAM" id="MobiDB-lite"/>
    </source>
</evidence>
<keyword evidence="3" id="KW-1185">Reference proteome</keyword>
<dbReference type="PANTHER" id="PTHR15682:SF2">
    <property type="entry name" value="UNHEALTHY RIBOSOME BIOGENESIS PROTEIN 2 HOMOLOG"/>
    <property type="match status" value="1"/>
</dbReference>
<evidence type="ECO:0000313" key="2">
    <source>
        <dbReference type="EMBL" id="PQQ02292.1"/>
    </source>
</evidence>
<dbReference type="GO" id="GO:0042254">
    <property type="term" value="P:ribosome biogenesis"/>
    <property type="evidence" value="ECO:0007669"/>
    <property type="project" value="TreeGrafter"/>
</dbReference>
<dbReference type="EMBL" id="PJQY01001479">
    <property type="protein sequence ID" value="PQQ02292.1"/>
    <property type="molecule type" value="Genomic_DNA"/>
</dbReference>
<dbReference type="GO" id="GO:0005730">
    <property type="term" value="C:nucleolus"/>
    <property type="evidence" value="ECO:0007669"/>
    <property type="project" value="TreeGrafter"/>
</dbReference>
<feature type="region of interest" description="Disordered" evidence="1">
    <location>
        <begin position="1"/>
        <end position="20"/>
    </location>
</feature>